<evidence type="ECO:0000313" key="3">
    <source>
        <dbReference type="Proteomes" id="UP000541352"/>
    </source>
</evidence>
<organism evidence="2 3">
    <name type="scientific">Runella defluvii</name>
    <dbReference type="NCBI Taxonomy" id="370973"/>
    <lineage>
        <taxon>Bacteria</taxon>
        <taxon>Pseudomonadati</taxon>
        <taxon>Bacteroidota</taxon>
        <taxon>Cytophagia</taxon>
        <taxon>Cytophagales</taxon>
        <taxon>Spirosomataceae</taxon>
        <taxon>Runella</taxon>
    </lineage>
</organism>
<name>A0A7W6ERD4_9BACT</name>
<protein>
    <submittedName>
        <fullName evidence="2">Uncharacterized protein</fullName>
    </submittedName>
</protein>
<accession>A0A7W6ERD4</accession>
<reference evidence="2 3" key="1">
    <citation type="submission" date="2020-08" db="EMBL/GenBank/DDBJ databases">
        <title>Genomic Encyclopedia of Type Strains, Phase IV (KMG-IV): sequencing the most valuable type-strain genomes for metagenomic binning, comparative biology and taxonomic classification.</title>
        <authorList>
            <person name="Goeker M."/>
        </authorList>
    </citation>
    <scope>NUCLEOTIDE SEQUENCE [LARGE SCALE GENOMIC DNA]</scope>
    <source>
        <strain evidence="2 3">DSM 17976</strain>
    </source>
</reference>
<dbReference type="EMBL" id="JACIBY010000006">
    <property type="protein sequence ID" value="MBB3839296.1"/>
    <property type="molecule type" value="Genomic_DNA"/>
</dbReference>
<evidence type="ECO:0000256" key="1">
    <source>
        <dbReference type="SAM" id="MobiDB-lite"/>
    </source>
</evidence>
<keyword evidence="3" id="KW-1185">Reference proteome</keyword>
<dbReference type="RefSeq" id="WP_183975428.1">
    <property type="nucleotide sequence ID" value="NZ_JACIBY010000006.1"/>
</dbReference>
<sequence length="62" mass="7213">MRNPLHRVEGFSKPDPTDEFKTRPTDEFKTDPTDEFKTRPTDELDSPHAKVFFAQPTVFIGF</sequence>
<feature type="region of interest" description="Disordered" evidence="1">
    <location>
        <begin position="1"/>
        <end position="48"/>
    </location>
</feature>
<gene>
    <name evidence="2" type="ORF">FHS57_003302</name>
</gene>
<dbReference type="Proteomes" id="UP000541352">
    <property type="component" value="Unassembled WGS sequence"/>
</dbReference>
<evidence type="ECO:0000313" key="2">
    <source>
        <dbReference type="EMBL" id="MBB3839296.1"/>
    </source>
</evidence>
<dbReference type="AlphaFoldDB" id="A0A7W6ERD4"/>
<proteinExistence type="predicted"/>
<comment type="caution">
    <text evidence="2">The sequence shown here is derived from an EMBL/GenBank/DDBJ whole genome shotgun (WGS) entry which is preliminary data.</text>
</comment>